<sequence length="225" mass="25943">MFRYNGFLVCRHWQDWIGSYWPSCTLLSRPLGLHVPMEDAARRDEGGGESVQLCHASITTWLRGENRRRHFHGLLLVRHFRTTLVFSCADEVAASRLATGDSRLRRWSEDHCIRQPERCPLPWAFPTQEHPLGLTYVQGGFDHGPGQICISSNVVRSWRTSHLVRMGWWRTQAGGIRERKWSLKIGFTLVAIGDRKLNSLETFKTLSHIYPKALTGRIEHDKLIS</sequence>
<name>A0A433D5S3_9FUNG</name>
<accession>A0A433D5S3</accession>
<dbReference type="Proteomes" id="UP000268093">
    <property type="component" value="Unassembled WGS sequence"/>
</dbReference>
<proteinExistence type="predicted"/>
<keyword evidence="2" id="KW-1185">Reference proteome</keyword>
<evidence type="ECO:0000313" key="1">
    <source>
        <dbReference type="EMBL" id="RUP46181.1"/>
    </source>
</evidence>
<dbReference type="EMBL" id="RBNI01006218">
    <property type="protein sequence ID" value="RUP46181.1"/>
    <property type="molecule type" value="Genomic_DNA"/>
</dbReference>
<evidence type="ECO:0000313" key="2">
    <source>
        <dbReference type="Proteomes" id="UP000268093"/>
    </source>
</evidence>
<gene>
    <name evidence="1" type="ORF">BC936DRAFT_147249</name>
</gene>
<protein>
    <submittedName>
        <fullName evidence="1">Uncharacterized protein</fullName>
    </submittedName>
</protein>
<comment type="caution">
    <text evidence="1">The sequence shown here is derived from an EMBL/GenBank/DDBJ whole genome shotgun (WGS) entry which is preliminary data.</text>
</comment>
<dbReference type="AlphaFoldDB" id="A0A433D5S3"/>
<organism evidence="1 2">
    <name type="scientific">Jimgerdemannia flammicorona</name>
    <dbReference type="NCBI Taxonomy" id="994334"/>
    <lineage>
        <taxon>Eukaryota</taxon>
        <taxon>Fungi</taxon>
        <taxon>Fungi incertae sedis</taxon>
        <taxon>Mucoromycota</taxon>
        <taxon>Mucoromycotina</taxon>
        <taxon>Endogonomycetes</taxon>
        <taxon>Endogonales</taxon>
        <taxon>Endogonaceae</taxon>
        <taxon>Jimgerdemannia</taxon>
    </lineage>
</organism>
<reference evidence="1 2" key="1">
    <citation type="journal article" date="2018" name="New Phytol.">
        <title>Phylogenomics of Endogonaceae and evolution of mycorrhizas within Mucoromycota.</title>
        <authorList>
            <person name="Chang Y."/>
            <person name="Desiro A."/>
            <person name="Na H."/>
            <person name="Sandor L."/>
            <person name="Lipzen A."/>
            <person name="Clum A."/>
            <person name="Barry K."/>
            <person name="Grigoriev I.V."/>
            <person name="Martin F.M."/>
            <person name="Stajich J.E."/>
            <person name="Smith M.E."/>
            <person name="Bonito G."/>
            <person name="Spatafora J.W."/>
        </authorList>
    </citation>
    <scope>NUCLEOTIDE SEQUENCE [LARGE SCALE GENOMIC DNA]</scope>
    <source>
        <strain evidence="1 2">GMNB39</strain>
    </source>
</reference>